<dbReference type="AlphaFoldDB" id="A0A4R5EKN7"/>
<dbReference type="InterPro" id="IPR032710">
    <property type="entry name" value="NTF2-like_dom_sf"/>
</dbReference>
<protein>
    <recommendedName>
        <fullName evidence="3">SnoaL-like polyketide cyclase</fullName>
    </recommendedName>
</protein>
<dbReference type="RefSeq" id="WP_132831000.1">
    <property type="nucleotide sequence ID" value="NZ_SMFP01000015.1"/>
</dbReference>
<dbReference type="OrthoDB" id="7844074at2"/>
<evidence type="ECO:0008006" key="3">
    <source>
        <dbReference type="Google" id="ProtNLM"/>
    </source>
</evidence>
<dbReference type="GO" id="GO:0030638">
    <property type="term" value="P:polyketide metabolic process"/>
    <property type="evidence" value="ECO:0007669"/>
    <property type="project" value="InterPro"/>
</dbReference>
<name>A0A4R5EKN7_9RHOB</name>
<comment type="caution">
    <text evidence="1">The sequence shown here is derived from an EMBL/GenBank/DDBJ whole genome shotgun (WGS) entry which is preliminary data.</text>
</comment>
<dbReference type="InterPro" id="IPR009959">
    <property type="entry name" value="Cyclase_SnoaL-like"/>
</dbReference>
<evidence type="ECO:0000313" key="1">
    <source>
        <dbReference type="EMBL" id="TDE35068.1"/>
    </source>
</evidence>
<dbReference type="Pfam" id="PF07366">
    <property type="entry name" value="SnoaL"/>
    <property type="match status" value="1"/>
</dbReference>
<dbReference type="Gene3D" id="3.10.450.50">
    <property type="match status" value="1"/>
</dbReference>
<proteinExistence type="predicted"/>
<sequence length="149" mass="16949">MTKTELLTKTELFERWCDEVWRKGNLDAIDDFLKTSTLTAGVVPHMQMGPADFRELVTVVRFHVGPIEPTIQHCVEQGDWLAVMMQFDSTRADNGAPIQVPGQVFLRFEGDKMVEAYNLLDFMSFFEQLGLLPPDALTICLTGHKLDWS</sequence>
<accession>A0A4R5EKN7</accession>
<gene>
    <name evidence="1" type="ORF">E1B25_18080</name>
</gene>
<organism evidence="1 2">
    <name type="scientific">Antarcticimicrobium sediminis</name>
    <dbReference type="NCBI Taxonomy" id="2546227"/>
    <lineage>
        <taxon>Bacteria</taxon>
        <taxon>Pseudomonadati</taxon>
        <taxon>Pseudomonadota</taxon>
        <taxon>Alphaproteobacteria</taxon>
        <taxon>Rhodobacterales</taxon>
        <taxon>Paracoccaceae</taxon>
        <taxon>Antarcticimicrobium</taxon>
    </lineage>
</organism>
<dbReference type="EMBL" id="SMFP01000015">
    <property type="protein sequence ID" value="TDE35068.1"/>
    <property type="molecule type" value="Genomic_DNA"/>
</dbReference>
<keyword evidence="2" id="KW-1185">Reference proteome</keyword>
<reference evidence="1 2" key="1">
    <citation type="submission" date="2019-03" db="EMBL/GenBank/DDBJ databases">
        <authorList>
            <person name="Zhang S."/>
        </authorList>
    </citation>
    <scope>NUCLEOTIDE SEQUENCE [LARGE SCALE GENOMIC DNA]</scope>
    <source>
        <strain evidence="1 2">S4J41</strain>
    </source>
</reference>
<dbReference type="Proteomes" id="UP000294662">
    <property type="component" value="Unassembled WGS sequence"/>
</dbReference>
<evidence type="ECO:0000313" key="2">
    <source>
        <dbReference type="Proteomes" id="UP000294662"/>
    </source>
</evidence>
<dbReference type="SUPFAM" id="SSF54427">
    <property type="entry name" value="NTF2-like"/>
    <property type="match status" value="1"/>
</dbReference>